<comment type="caution">
    <text evidence="1">The sequence shown here is derived from an EMBL/GenBank/DDBJ whole genome shotgun (WGS) entry which is preliminary data.</text>
</comment>
<protein>
    <submittedName>
        <fullName evidence="1">Uncharacterized protein</fullName>
    </submittedName>
</protein>
<keyword evidence="2" id="KW-1185">Reference proteome</keyword>
<sequence>IPLLVKPKEEVKVDEPVVVEVDFVVVVEKEDDQQSGCSECSFHDGTLFEEVTHPTQVAKAIQEEKEQPAPNPIREEYME</sequence>
<dbReference type="EMBL" id="JAHRHJ020000007">
    <property type="protein sequence ID" value="KAH9308281.1"/>
    <property type="molecule type" value="Genomic_DNA"/>
</dbReference>
<evidence type="ECO:0000313" key="1">
    <source>
        <dbReference type="EMBL" id="KAH9308281.1"/>
    </source>
</evidence>
<feature type="non-terminal residue" evidence="1">
    <location>
        <position position="79"/>
    </location>
</feature>
<dbReference type="AlphaFoldDB" id="A0AA38FPX0"/>
<feature type="non-terminal residue" evidence="1">
    <location>
        <position position="1"/>
    </location>
</feature>
<reference evidence="1 2" key="1">
    <citation type="journal article" date="2021" name="Nat. Plants">
        <title>The Taxus genome provides insights into paclitaxel biosynthesis.</title>
        <authorList>
            <person name="Xiong X."/>
            <person name="Gou J."/>
            <person name="Liao Q."/>
            <person name="Li Y."/>
            <person name="Zhou Q."/>
            <person name="Bi G."/>
            <person name="Li C."/>
            <person name="Du R."/>
            <person name="Wang X."/>
            <person name="Sun T."/>
            <person name="Guo L."/>
            <person name="Liang H."/>
            <person name="Lu P."/>
            <person name="Wu Y."/>
            <person name="Zhang Z."/>
            <person name="Ro D.K."/>
            <person name="Shang Y."/>
            <person name="Huang S."/>
            <person name="Yan J."/>
        </authorList>
    </citation>
    <scope>NUCLEOTIDE SEQUENCE [LARGE SCALE GENOMIC DNA]</scope>
    <source>
        <strain evidence="1">Ta-2019</strain>
    </source>
</reference>
<name>A0AA38FPX0_TAXCH</name>
<gene>
    <name evidence="1" type="ORF">KI387_036192</name>
</gene>
<evidence type="ECO:0000313" key="2">
    <source>
        <dbReference type="Proteomes" id="UP000824469"/>
    </source>
</evidence>
<dbReference type="Proteomes" id="UP000824469">
    <property type="component" value="Unassembled WGS sequence"/>
</dbReference>
<proteinExistence type="predicted"/>
<organism evidence="1 2">
    <name type="scientific">Taxus chinensis</name>
    <name type="common">Chinese yew</name>
    <name type="synonym">Taxus wallichiana var. chinensis</name>
    <dbReference type="NCBI Taxonomy" id="29808"/>
    <lineage>
        <taxon>Eukaryota</taxon>
        <taxon>Viridiplantae</taxon>
        <taxon>Streptophyta</taxon>
        <taxon>Embryophyta</taxon>
        <taxon>Tracheophyta</taxon>
        <taxon>Spermatophyta</taxon>
        <taxon>Pinopsida</taxon>
        <taxon>Pinidae</taxon>
        <taxon>Conifers II</taxon>
        <taxon>Cupressales</taxon>
        <taxon>Taxaceae</taxon>
        <taxon>Taxus</taxon>
    </lineage>
</organism>
<accession>A0AA38FPX0</accession>